<proteinExistence type="predicted"/>
<reference evidence="1" key="1">
    <citation type="submission" date="2022-10" db="EMBL/GenBank/DDBJ databases">
        <title>Culturing micro-colonial fungi from biological soil crusts in the Mojave desert and describing Neophaeococcomyces mojavensis, and introducing the new genera and species Taxawa tesnikishii.</title>
        <authorList>
            <person name="Kurbessoian T."/>
            <person name="Stajich J.E."/>
        </authorList>
    </citation>
    <scope>NUCLEOTIDE SEQUENCE</scope>
    <source>
        <strain evidence="1">JES_115</strain>
    </source>
</reference>
<sequence length="526" mass="59047">MDPGSSSKWEAESALQAALYATDEAIAALLVLSGAKIPSGFRGDRLISEILRRRNFSRPAVLLIKLANEVGIPFRRSSVVCLDTGSQVVQTAENELLRFLFRATESNDAEIAKFLLDCVTRVLLSHEARLDLKGPDGRTAIDIAISNNHQEMARMLLDHFPNVTETEFSADPSVDKEYSADLSVDEAIRSGNLNKARLLMENGASLALRETRSIQLRTLDKTPAIVGSDNEYLKILCLKMEDLRTFIHQTPTSGDDHTGSDRGFCFTGVSLQQQAHESWQQVVEIYSRRSLTNEADKLMAFMGIARFTGDILQDTFLAGLWKDQLWRDLLWGSELDSNGQLPKRLKKIKLPSWSWASVCGPVSYQSPADSELAFVKGALELVAANVDQDISNGDVHGKLVVKGRMRRVFRRDHDQSRSFTRIYETASRLSISYPSRSPRYKDHQDECLELGNPEGPSEAFWRDVGDEHFNEVWLLPVASETEWMHCLALVPTGIWREYRRVGVSRVALLKTRDFFGQAGEEIVIIV</sequence>
<name>A0ACC2ZIR0_9PEZI</name>
<accession>A0ACC2ZIR0</accession>
<protein>
    <submittedName>
        <fullName evidence="1">Uncharacterized protein</fullName>
    </submittedName>
</protein>
<dbReference type="EMBL" id="JAPDRP010000005">
    <property type="protein sequence ID" value="KAJ9647367.1"/>
    <property type="molecule type" value="Genomic_DNA"/>
</dbReference>
<evidence type="ECO:0000313" key="1">
    <source>
        <dbReference type="EMBL" id="KAJ9647367.1"/>
    </source>
</evidence>
<evidence type="ECO:0000313" key="2">
    <source>
        <dbReference type="Proteomes" id="UP001172680"/>
    </source>
</evidence>
<dbReference type="Proteomes" id="UP001172680">
    <property type="component" value="Unassembled WGS sequence"/>
</dbReference>
<keyword evidence="2" id="KW-1185">Reference proteome</keyword>
<organism evidence="1 2">
    <name type="scientific">Coniosporium tulheliwenetii</name>
    <dbReference type="NCBI Taxonomy" id="3383036"/>
    <lineage>
        <taxon>Eukaryota</taxon>
        <taxon>Fungi</taxon>
        <taxon>Dikarya</taxon>
        <taxon>Ascomycota</taxon>
        <taxon>Pezizomycotina</taxon>
        <taxon>Dothideomycetes</taxon>
        <taxon>Dothideomycetes incertae sedis</taxon>
        <taxon>Coniosporium</taxon>
    </lineage>
</organism>
<gene>
    <name evidence="1" type="ORF">H2199_002356</name>
</gene>
<comment type="caution">
    <text evidence="1">The sequence shown here is derived from an EMBL/GenBank/DDBJ whole genome shotgun (WGS) entry which is preliminary data.</text>
</comment>